<organism evidence="1">
    <name type="scientific">Desulfofervidus auxilii</name>
    <dbReference type="NCBI Taxonomy" id="1621989"/>
    <lineage>
        <taxon>Bacteria</taxon>
        <taxon>Pseudomonadati</taxon>
        <taxon>Thermodesulfobacteriota</taxon>
        <taxon>Candidatus Desulfofervidia</taxon>
        <taxon>Candidatus Desulfofervidales</taxon>
        <taxon>Candidatus Desulfofervidaceae</taxon>
        <taxon>Candidatus Desulfofervidus</taxon>
    </lineage>
</organism>
<dbReference type="AlphaFoldDB" id="A0A7C0U390"/>
<evidence type="ECO:0000313" key="1">
    <source>
        <dbReference type="EMBL" id="HDD44784.1"/>
    </source>
</evidence>
<name>A0A7C0U390_DESA2</name>
<dbReference type="EMBL" id="DRBS01000299">
    <property type="protein sequence ID" value="HDD44784.1"/>
    <property type="molecule type" value="Genomic_DNA"/>
</dbReference>
<reference evidence="1" key="1">
    <citation type="journal article" date="2020" name="mSystems">
        <title>Genome- and Community-Level Interaction Insights into Carbon Utilization and Element Cycling Functions of Hydrothermarchaeota in Hydrothermal Sediment.</title>
        <authorList>
            <person name="Zhou Z."/>
            <person name="Liu Y."/>
            <person name="Xu W."/>
            <person name="Pan J."/>
            <person name="Luo Z.H."/>
            <person name="Li M."/>
        </authorList>
    </citation>
    <scope>NUCLEOTIDE SEQUENCE [LARGE SCALE GENOMIC DNA]</scope>
    <source>
        <strain evidence="1">HyVt-233</strain>
    </source>
</reference>
<accession>A0A7C0U390</accession>
<dbReference type="Proteomes" id="UP000886289">
    <property type="component" value="Unassembled WGS sequence"/>
</dbReference>
<proteinExistence type="predicted"/>
<comment type="caution">
    <text evidence="1">The sequence shown here is derived from an EMBL/GenBank/DDBJ whole genome shotgun (WGS) entry which is preliminary data.</text>
</comment>
<protein>
    <submittedName>
        <fullName evidence="1">Uncharacterized protein</fullName>
    </submittedName>
</protein>
<gene>
    <name evidence="1" type="ORF">ENG63_08010</name>
</gene>
<sequence>MPLGLEIKAVQEALIKYATEVGWEYVSTKEALRLRDGKRGLIFREIFCNQLVKPNNGFFEPHM</sequence>